<evidence type="ECO:0000313" key="3">
    <source>
        <dbReference type="EMBL" id="KAK9871299.1"/>
    </source>
</evidence>
<dbReference type="GO" id="GO:0004061">
    <property type="term" value="F:arylformamidase activity"/>
    <property type="evidence" value="ECO:0007669"/>
    <property type="project" value="TreeGrafter"/>
</dbReference>
<dbReference type="AlphaFoldDB" id="A0AAW1TSF7"/>
<gene>
    <name evidence="3" type="ORF">WA026_011568</name>
</gene>
<feature type="domain" description="Alpha/beta hydrolase fold-3" evidence="2">
    <location>
        <begin position="75"/>
        <end position="190"/>
    </location>
</feature>
<reference evidence="3 4" key="1">
    <citation type="submission" date="2023-03" db="EMBL/GenBank/DDBJ databases">
        <title>Genome insight into feeding habits of ladybird beetles.</title>
        <authorList>
            <person name="Li H.-S."/>
            <person name="Huang Y.-H."/>
            <person name="Pang H."/>
        </authorList>
    </citation>
    <scope>NUCLEOTIDE SEQUENCE [LARGE SCALE GENOMIC DNA]</scope>
    <source>
        <strain evidence="3">SYSU_2023b</strain>
        <tissue evidence="3">Whole body</tissue>
    </source>
</reference>
<evidence type="ECO:0000259" key="2">
    <source>
        <dbReference type="Pfam" id="PF07859"/>
    </source>
</evidence>
<keyword evidence="4" id="KW-1185">Reference proteome</keyword>
<accession>A0AAW1TSF7</accession>
<dbReference type="Pfam" id="PF07859">
    <property type="entry name" value="Abhydrolase_3"/>
    <property type="match status" value="1"/>
</dbReference>
<keyword evidence="1" id="KW-0378">Hydrolase</keyword>
<dbReference type="InterPro" id="IPR013094">
    <property type="entry name" value="AB_hydrolase_3"/>
</dbReference>
<dbReference type="SUPFAM" id="SSF53474">
    <property type="entry name" value="alpha/beta-Hydrolases"/>
    <property type="match status" value="1"/>
</dbReference>
<organism evidence="3 4">
    <name type="scientific">Henosepilachna vigintioctopunctata</name>
    <dbReference type="NCBI Taxonomy" id="420089"/>
    <lineage>
        <taxon>Eukaryota</taxon>
        <taxon>Metazoa</taxon>
        <taxon>Ecdysozoa</taxon>
        <taxon>Arthropoda</taxon>
        <taxon>Hexapoda</taxon>
        <taxon>Insecta</taxon>
        <taxon>Pterygota</taxon>
        <taxon>Neoptera</taxon>
        <taxon>Endopterygota</taxon>
        <taxon>Coleoptera</taxon>
        <taxon>Polyphaga</taxon>
        <taxon>Cucujiformia</taxon>
        <taxon>Coccinelloidea</taxon>
        <taxon>Coccinellidae</taxon>
        <taxon>Epilachninae</taxon>
        <taxon>Epilachnini</taxon>
        <taxon>Henosepilachna</taxon>
    </lineage>
</organism>
<dbReference type="PANTHER" id="PTHR48081">
    <property type="entry name" value="AB HYDROLASE SUPERFAMILY PROTEIN C4A8.06C"/>
    <property type="match status" value="1"/>
</dbReference>
<comment type="caution">
    <text evidence="3">The sequence shown here is derived from an EMBL/GenBank/DDBJ whole genome shotgun (WGS) entry which is preliminary data.</text>
</comment>
<protein>
    <recommendedName>
        <fullName evidence="2">Alpha/beta hydrolase fold-3 domain-containing protein</fullName>
    </recommendedName>
</protein>
<dbReference type="EMBL" id="JARQZJ010000005">
    <property type="protein sequence ID" value="KAK9871299.1"/>
    <property type="molecule type" value="Genomic_DNA"/>
</dbReference>
<dbReference type="Proteomes" id="UP001431783">
    <property type="component" value="Unassembled WGS sequence"/>
</dbReference>
<dbReference type="Gene3D" id="3.40.50.1820">
    <property type="entry name" value="alpha/beta hydrolase"/>
    <property type="match status" value="1"/>
</dbReference>
<proteinExistence type="predicted"/>
<evidence type="ECO:0000256" key="1">
    <source>
        <dbReference type="ARBA" id="ARBA00022801"/>
    </source>
</evidence>
<dbReference type="InterPro" id="IPR029058">
    <property type="entry name" value="AB_hydrolase_fold"/>
</dbReference>
<name>A0AAW1TSF7_9CUCU</name>
<dbReference type="PANTHER" id="PTHR48081:SF33">
    <property type="entry name" value="KYNURENINE FORMAMIDASE"/>
    <property type="match status" value="1"/>
</dbReference>
<sequence>MYADHSVEHLYSPSRWCKRFASPEECQESHIESISKESNLVRRNIPSDLDVPYGTLTKEKYDLIGTDLSDDSPILFFVHGGYWQEEKLERENSSYVAAVPYKHGIKSFIVGYELCPTVNLEEIVQQTEKALQICLKYAEKKRSRGVYLMGHSAGAHLIAHFFLNFTKTLSQDHRRLLKAAFLIGGIYDLEPLLLTSYNIPLKLTPSTARKLSPMFQGIDRCDSKFFVVVGSNDCPSFVSQSKMFDKKLKTEEINSELLVLENIDHFDIMEKIVDENFDLTQIILKTINKEN</sequence>
<dbReference type="InterPro" id="IPR050300">
    <property type="entry name" value="GDXG_lipolytic_enzyme"/>
</dbReference>
<evidence type="ECO:0000313" key="4">
    <source>
        <dbReference type="Proteomes" id="UP001431783"/>
    </source>
</evidence>